<feature type="compositionally biased region" description="Low complexity" evidence="1">
    <location>
        <begin position="68"/>
        <end position="83"/>
    </location>
</feature>
<protein>
    <submittedName>
        <fullName evidence="2">Uncharacterized protein</fullName>
    </submittedName>
</protein>
<feature type="region of interest" description="Disordered" evidence="1">
    <location>
        <begin position="68"/>
        <end position="90"/>
    </location>
</feature>
<organism evidence="2">
    <name type="scientific">Sesamum latifolium</name>
    <dbReference type="NCBI Taxonomy" id="2727402"/>
    <lineage>
        <taxon>Eukaryota</taxon>
        <taxon>Viridiplantae</taxon>
        <taxon>Streptophyta</taxon>
        <taxon>Embryophyta</taxon>
        <taxon>Tracheophyta</taxon>
        <taxon>Spermatophyta</taxon>
        <taxon>Magnoliopsida</taxon>
        <taxon>eudicotyledons</taxon>
        <taxon>Gunneridae</taxon>
        <taxon>Pentapetalae</taxon>
        <taxon>asterids</taxon>
        <taxon>lamiids</taxon>
        <taxon>Lamiales</taxon>
        <taxon>Pedaliaceae</taxon>
        <taxon>Sesamum</taxon>
    </lineage>
</organism>
<evidence type="ECO:0000256" key="1">
    <source>
        <dbReference type="SAM" id="MobiDB-lite"/>
    </source>
</evidence>
<reference evidence="2" key="2">
    <citation type="journal article" date="2024" name="Plant">
        <title>Genomic evolution and insights into agronomic trait innovations of Sesamum species.</title>
        <authorList>
            <person name="Miao H."/>
            <person name="Wang L."/>
            <person name="Qu L."/>
            <person name="Liu H."/>
            <person name="Sun Y."/>
            <person name="Le M."/>
            <person name="Wang Q."/>
            <person name="Wei S."/>
            <person name="Zheng Y."/>
            <person name="Lin W."/>
            <person name="Duan Y."/>
            <person name="Cao H."/>
            <person name="Xiong S."/>
            <person name="Wang X."/>
            <person name="Wei L."/>
            <person name="Li C."/>
            <person name="Ma Q."/>
            <person name="Ju M."/>
            <person name="Zhao R."/>
            <person name="Li G."/>
            <person name="Mu C."/>
            <person name="Tian Q."/>
            <person name="Mei H."/>
            <person name="Zhang T."/>
            <person name="Gao T."/>
            <person name="Zhang H."/>
        </authorList>
    </citation>
    <scope>NUCLEOTIDE SEQUENCE</scope>
    <source>
        <strain evidence="2">KEN1</strain>
    </source>
</reference>
<sequence>MDFMALSHLSESMFDIASLYAFGSLSNWLVNPMNSYLSGTRDSLVDLRRTRTLSVRTGGSNDVVLSCRGSSLDSSSKTSSRRLSAGKPFF</sequence>
<reference evidence="2" key="1">
    <citation type="submission" date="2020-06" db="EMBL/GenBank/DDBJ databases">
        <authorList>
            <person name="Li T."/>
            <person name="Hu X."/>
            <person name="Zhang T."/>
            <person name="Song X."/>
            <person name="Zhang H."/>
            <person name="Dai N."/>
            <person name="Sheng W."/>
            <person name="Hou X."/>
            <person name="Wei L."/>
        </authorList>
    </citation>
    <scope>NUCLEOTIDE SEQUENCE</scope>
    <source>
        <strain evidence="2">KEN1</strain>
        <tissue evidence="2">Leaf</tissue>
    </source>
</reference>
<dbReference type="EMBL" id="JACGWN010000016">
    <property type="protein sequence ID" value="KAL0394393.1"/>
    <property type="molecule type" value="Genomic_DNA"/>
</dbReference>
<comment type="caution">
    <text evidence="2">The sequence shown here is derived from an EMBL/GenBank/DDBJ whole genome shotgun (WGS) entry which is preliminary data.</text>
</comment>
<gene>
    <name evidence="2" type="ORF">Slati_4405500</name>
</gene>
<evidence type="ECO:0000313" key="2">
    <source>
        <dbReference type="EMBL" id="KAL0394393.1"/>
    </source>
</evidence>
<dbReference type="AlphaFoldDB" id="A0AAW2SPP1"/>
<proteinExistence type="predicted"/>
<accession>A0AAW2SPP1</accession>
<name>A0AAW2SPP1_9LAMI</name>